<dbReference type="GO" id="GO:0098703">
    <property type="term" value="P:calcium ion import across plasma membrane"/>
    <property type="evidence" value="ECO:0007669"/>
    <property type="project" value="TreeGrafter"/>
</dbReference>
<comment type="subcellular location">
    <subcellularLocation>
        <location evidence="1">Membrane</location>
        <topology evidence="1">Multi-pass membrane protein</topology>
    </subcellularLocation>
</comment>
<dbReference type="Pfam" id="PF00520">
    <property type="entry name" value="Ion_trans"/>
    <property type="match status" value="1"/>
</dbReference>
<evidence type="ECO:0000259" key="8">
    <source>
        <dbReference type="Pfam" id="PF00520"/>
    </source>
</evidence>
<feature type="transmembrane region" description="Helical" evidence="7">
    <location>
        <begin position="779"/>
        <end position="798"/>
    </location>
</feature>
<feature type="transmembrane region" description="Helical" evidence="7">
    <location>
        <begin position="701"/>
        <end position="726"/>
    </location>
</feature>
<dbReference type="InterPro" id="IPR024862">
    <property type="entry name" value="TRPV"/>
</dbReference>
<reference evidence="9" key="1">
    <citation type="submission" date="2021-01" db="EMBL/GenBank/DDBJ databases">
        <authorList>
            <person name="Corre E."/>
            <person name="Pelletier E."/>
            <person name="Niang G."/>
            <person name="Scheremetjew M."/>
            <person name="Finn R."/>
            <person name="Kale V."/>
            <person name="Holt S."/>
            <person name="Cochrane G."/>
            <person name="Meng A."/>
            <person name="Brown T."/>
            <person name="Cohen L."/>
        </authorList>
    </citation>
    <scope>NUCLEOTIDE SEQUENCE</scope>
    <source>
        <strain evidence="9">308</strain>
    </source>
</reference>
<evidence type="ECO:0000256" key="2">
    <source>
        <dbReference type="ARBA" id="ARBA00022692"/>
    </source>
</evidence>
<feature type="compositionally biased region" description="Basic residues" evidence="6">
    <location>
        <begin position="72"/>
        <end position="83"/>
    </location>
</feature>
<evidence type="ECO:0000256" key="1">
    <source>
        <dbReference type="ARBA" id="ARBA00004141"/>
    </source>
</evidence>
<keyword evidence="3" id="KW-0677">Repeat</keyword>
<dbReference type="GO" id="GO:0005886">
    <property type="term" value="C:plasma membrane"/>
    <property type="evidence" value="ECO:0007669"/>
    <property type="project" value="TreeGrafter"/>
</dbReference>
<gene>
    <name evidence="9" type="ORF">CHYS00102_LOCUS17699</name>
</gene>
<proteinExistence type="predicted"/>
<dbReference type="PANTHER" id="PTHR10582">
    <property type="entry name" value="TRANSIENT RECEPTOR POTENTIAL ION CHANNEL PROTEIN"/>
    <property type="match status" value="1"/>
</dbReference>
<dbReference type="GO" id="GO:0005216">
    <property type="term" value="F:monoatomic ion channel activity"/>
    <property type="evidence" value="ECO:0007669"/>
    <property type="project" value="InterPro"/>
</dbReference>
<feature type="region of interest" description="Disordered" evidence="6">
    <location>
        <begin position="441"/>
        <end position="464"/>
    </location>
</feature>
<evidence type="ECO:0000256" key="4">
    <source>
        <dbReference type="ARBA" id="ARBA00022989"/>
    </source>
</evidence>
<feature type="region of interest" description="Disordered" evidence="6">
    <location>
        <begin position="904"/>
        <end position="928"/>
    </location>
</feature>
<evidence type="ECO:0000256" key="6">
    <source>
        <dbReference type="SAM" id="MobiDB-lite"/>
    </source>
</evidence>
<evidence type="ECO:0000313" key="9">
    <source>
        <dbReference type="EMBL" id="CAD8890494.1"/>
    </source>
</evidence>
<dbReference type="Gene3D" id="1.10.287.70">
    <property type="match status" value="1"/>
</dbReference>
<feature type="transmembrane region" description="Helical" evidence="7">
    <location>
        <begin position="663"/>
        <end position="681"/>
    </location>
</feature>
<feature type="compositionally biased region" description="Basic and acidic residues" evidence="6">
    <location>
        <begin position="441"/>
        <end position="451"/>
    </location>
</feature>
<feature type="region of interest" description="Disordered" evidence="6">
    <location>
        <begin position="129"/>
        <end position="156"/>
    </location>
</feature>
<name>A0A7S1BKL7_9STRA</name>
<dbReference type="EMBL" id="HBFR01024701">
    <property type="protein sequence ID" value="CAD8890494.1"/>
    <property type="molecule type" value="Transcribed_RNA"/>
</dbReference>
<protein>
    <recommendedName>
        <fullName evidence="8">Ion transport domain-containing protein</fullName>
    </recommendedName>
</protein>
<dbReference type="SUPFAM" id="SSF81324">
    <property type="entry name" value="Voltage-gated potassium channels"/>
    <property type="match status" value="1"/>
</dbReference>
<dbReference type="InterPro" id="IPR005821">
    <property type="entry name" value="Ion_trans_dom"/>
</dbReference>
<dbReference type="PANTHER" id="PTHR10582:SF2">
    <property type="entry name" value="INACTIVE"/>
    <property type="match status" value="1"/>
</dbReference>
<keyword evidence="5 7" id="KW-0472">Membrane</keyword>
<feature type="compositionally biased region" description="Basic and acidic residues" evidence="6">
    <location>
        <begin position="268"/>
        <end position="277"/>
    </location>
</feature>
<feature type="compositionally biased region" description="Low complexity" evidence="6">
    <location>
        <begin position="23"/>
        <end position="35"/>
    </location>
</feature>
<evidence type="ECO:0000256" key="5">
    <source>
        <dbReference type="ARBA" id="ARBA00023136"/>
    </source>
</evidence>
<feature type="domain" description="Ion transport" evidence="8">
    <location>
        <begin position="627"/>
        <end position="877"/>
    </location>
</feature>
<feature type="transmembrane region" description="Helical" evidence="7">
    <location>
        <begin position="848"/>
        <end position="869"/>
    </location>
</feature>
<feature type="region of interest" description="Disordered" evidence="6">
    <location>
        <begin position="56"/>
        <end position="104"/>
    </location>
</feature>
<accession>A0A7S1BKL7</accession>
<feature type="region of interest" description="Disordered" evidence="6">
    <location>
        <begin position="261"/>
        <end position="280"/>
    </location>
</feature>
<dbReference type="AlphaFoldDB" id="A0A7S1BKL7"/>
<feature type="region of interest" description="Disordered" evidence="6">
    <location>
        <begin position="1"/>
        <end position="40"/>
    </location>
</feature>
<feature type="region of interest" description="Disordered" evidence="6">
    <location>
        <begin position="202"/>
        <end position="224"/>
    </location>
</feature>
<feature type="transmembrane region" description="Helical" evidence="7">
    <location>
        <begin position="621"/>
        <end position="643"/>
    </location>
</feature>
<keyword evidence="4 7" id="KW-1133">Transmembrane helix</keyword>
<evidence type="ECO:0000256" key="3">
    <source>
        <dbReference type="ARBA" id="ARBA00022737"/>
    </source>
</evidence>
<keyword evidence="2 7" id="KW-0812">Transmembrane</keyword>
<sequence>MPSSKPSPAQWASRHVRRPYPLSRSSSSSASSSARIPLRRGAVDVLDDSIEVRLRFPPWGDSERDVSTTLARRSRLTPPRRRANPAVTPSPRRGHRRRSYSNSQMYQSLKQELAEAEYYDVLDETKWKQEPEELQETLDEPKTQESQETQVTQSDVEEGKIPMASVLDSHQPPPLKQFQAIGKRVALATRLGKQCFQKEIRTDDNFQSVPTPSPPEKKTSEAPDLGFHHACKSASTLRVLRAALNLTAASGPKITLATCSSAAIPNPHDPRRYDPDPPRGSLPLALLAANENLRRREGQRRDLLDFVADLAEIYPEAATTADAATGYVPFVGALQKWVEDVHTRRDRSARAGPNKSITLFSRWGSAFSDSHAYVETWESKRSLGPDQKAMERQMPRNVSVPQNVDWSLRCLTAIYQRLSDLADGQRPRRYRQELYHSVKATLDKQQHRDCDPDPDDDDDDDDSVTTLGIGSEIHHLRRALVTAVASVPCLVKTLLLVENTEMRERLFSLPLVRAAALSHHSIGIWLVAMLKERGAPSHRAVAHLSRLSKPHDDAPIPETVLPAHERHRQSEEEDRRKLYRAIEELEDFIPSMLSLDYRAAEQAATADVVRKIMDRIIARPFAMSVVFFDIIFVLVLICCFRVVAYGFLNQPIHDETGVLADTIWFIIGIMAAYHFVVREWFKVVSLRVISKRLFWDNFFTFWNLIDLSSLIMFWVCSIWMLLSIVTGRTQQNENEPKGVRLAIAVTTGMLWLKFLNSLKVVHKELATYILATLEIIKDISWFMLIFLVVIVMFSQMFYTMLGNPNEEQCQQKTNPFCERSFIQNFYTTYHITLGEFDHGLYYNETSQFFFFAFTIFAAIILLNVLIAIVSDSYDRARIDSEKLFGRARIMFVAELTVFERMLHPDRQHTDATEEGEEGGKRPRPPPQGRVCHPFWLSPMSFLFLQSSKEVYEEEDGWATHETSLIHVLMRSLLGKSSGGHQGDEPHHWNGRSHYMVRQTGNVVDESEQRTRREMRRFESRMMHEVSTLERRMSVMIRQEVGKMKKP</sequence>
<organism evidence="9">
    <name type="scientific">Corethron hystrix</name>
    <dbReference type="NCBI Taxonomy" id="216773"/>
    <lineage>
        <taxon>Eukaryota</taxon>
        <taxon>Sar</taxon>
        <taxon>Stramenopiles</taxon>
        <taxon>Ochrophyta</taxon>
        <taxon>Bacillariophyta</taxon>
        <taxon>Coscinodiscophyceae</taxon>
        <taxon>Corethrophycidae</taxon>
        <taxon>Corethrales</taxon>
        <taxon>Corethraceae</taxon>
        <taxon>Corethron</taxon>
    </lineage>
</organism>
<feature type="compositionally biased region" description="Acidic residues" evidence="6">
    <location>
        <begin position="452"/>
        <end position="463"/>
    </location>
</feature>
<evidence type="ECO:0000256" key="7">
    <source>
        <dbReference type="SAM" id="Phobius"/>
    </source>
</evidence>